<dbReference type="Proteomes" id="UP001140096">
    <property type="component" value="Unassembled WGS sequence"/>
</dbReference>
<name>A0ACC1LJ45_9FUNG</name>
<evidence type="ECO:0000313" key="2">
    <source>
        <dbReference type="Proteomes" id="UP001140096"/>
    </source>
</evidence>
<reference evidence="1" key="1">
    <citation type="submission" date="2022-07" db="EMBL/GenBank/DDBJ databases">
        <title>Phylogenomic reconstructions and comparative analyses of Kickxellomycotina fungi.</title>
        <authorList>
            <person name="Reynolds N.K."/>
            <person name="Stajich J.E."/>
            <person name="Barry K."/>
            <person name="Grigoriev I.V."/>
            <person name="Crous P."/>
            <person name="Smith M.E."/>
        </authorList>
    </citation>
    <scope>NUCLEOTIDE SEQUENCE</scope>
    <source>
        <strain evidence="1">CBS 102833</strain>
    </source>
</reference>
<gene>
    <name evidence="1" type="ORF">H4S07_002973</name>
</gene>
<evidence type="ECO:0000313" key="1">
    <source>
        <dbReference type="EMBL" id="KAJ2809929.1"/>
    </source>
</evidence>
<keyword evidence="2" id="KW-1185">Reference proteome</keyword>
<organism evidence="1 2">
    <name type="scientific">Coemansia furcata</name>
    <dbReference type="NCBI Taxonomy" id="417177"/>
    <lineage>
        <taxon>Eukaryota</taxon>
        <taxon>Fungi</taxon>
        <taxon>Fungi incertae sedis</taxon>
        <taxon>Zoopagomycota</taxon>
        <taxon>Kickxellomycotina</taxon>
        <taxon>Kickxellomycetes</taxon>
        <taxon>Kickxellales</taxon>
        <taxon>Kickxellaceae</taxon>
        <taxon>Coemansia</taxon>
    </lineage>
</organism>
<dbReference type="EMBL" id="JANBUP010000855">
    <property type="protein sequence ID" value="KAJ2809929.1"/>
    <property type="molecule type" value="Genomic_DNA"/>
</dbReference>
<proteinExistence type="predicted"/>
<comment type="caution">
    <text evidence="1">The sequence shown here is derived from an EMBL/GenBank/DDBJ whole genome shotgun (WGS) entry which is preliminary data.</text>
</comment>
<accession>A0ACC1LJ45</accession>
<sequence length="257" mass="29424">MMTTDPAHIDRDRLYTDLQYRFDYVSQFIGFTEADQEYIHKSATVVTGLVPTIVDAVYDKLSNYDATWMHFSQDQDGLQTRESSVDRDTSPVSMGSEAIKFRKVMLTKYLKKLVTSEWNLSYLKYLDWVGHIHTSTPLKKSSINVEYIHCNALFGYLSSVVTGALSKSEEWDAETRDCIVNAYVKFFWLQNDLFSRYYVKDRVLSDKEKVAVATSKKEKEDEIRRQLRTESLLNAVVGMVAGAVIGAVGLRYLTRGS</sequence>
<protein>
    <submittedName>
        <fullName evidence="1">Uncharacterized protein</fullName>
    </submittedName>
</protein>